<dbReference type="InParanoid" id="A2FHH4"/>
<sequence>MTSPAIPECDLCSEPIKIRVLLPCNHNNICLQCFIRFNRNYGGNHCYFCQKPIEPSQEPVAVTDMSLDYESARKLKPKFNSQFNLYYTDDIALDALKQLYEFQCPECKMVLQNIDLFASHMKSHHMNVCCICFNSGRYPPEACPIFQRAAYYEHLKQHPRCICCNQVCFDAMTLANHMREKHVRCELCAKQNNVLWFNNSADLIEHNEKQHFVCHHPECSSENLIAFLTRGELLMHLQKVHGERDVEIDITRDFNDNHVQQPDDSRERMIQLNKKLMNRLNDCFKNSPESIKRLRIYAKKLIENKIDCEEFYKNFSEICGDQKNLVFCDMVASMPDPRKRAELFRIHNGIATLEHSRLPPKSKSINALNKVEKKSHIPTSHSQEQPSEEPPKREEPPQQTAGNGGGGRKKKGKKIVISMF</sequence>
<dbReference type="STRING" id="5722.A2FHH4"/>
<dbReference type="AlphaFoldDB" id="A2FHH4"/>
<proteinExistence type="predicted"/>
<keyword evidence="1" id="KW-0863">Zinc-finger</keyword>
<evidence type="ECO:0000256" key="2">
    <source>
        <dbReference type="SAM" id="MobiDB-lite"/>
    </source>
</evidence>
<keyword evidence="1" id="KW-0479">Metal-binding</keyword>
<organism evidence="4 5">
    <name type="scientific">Trichomonas vaginalis (strain ATCC PRA-98 / G3)</name>
    <dbReference type="NCBI Taxonomy" id="412133"/>
    <lineage>
        <taxon>Eukaryota</taxon>
        <taxon>Metamonada</taxon>
        <taxon>Parabasalia</taxon>
        <taxon>Trichomonadida</taxon>
        <taxon>Trichomonadidae</taxon>
        <taxon>Trichomonas</taxon>
    </lineage>
</organism>
<feature type="region of interest" description="Disordered" evidence="2">
    <location>
        <begin position="371"/>
        <end position="420"/>
    </location>
</feature>
<gene>
    <name evidence="4" type="ORF">TVAG_045380</name>
</gene>
<dbReference type="PANTHER" id="PTHR22938:SF0">
    <property type="entry name" value="E3 UBIQUITIN-PROTEIN LIGASE ZNF598"/>
    <property type="match status" value="1"/>
</dbReference>
<dbReference type="VEuPathDB" id="TrichDB:TVAGG3_0895510"/>
<dbReference type="GO" id="GO:0072344">
    <property type="term" value="P:rescue of stalled ribosome"/>
    <property type="evidence" value="ECO:0000318"/>
    <property type="project" value="GO_Central"/>
</dbReference>
<keyword evidence="5" id="KW-1185">Reference proteome</keyword>
<evidence type="ECO:0000313" key="5">
    <source>
        <dbReference type="Proteomes" id="UP000001542"/>
    </source>
</evidence>
<dbReference type="GO" id="GO:0043022">
    <property type="term" value="F:ribosome binding"/>
    <property type="evidence" value="ECO:0000318"/>
    <property type="project" value="GO_Central"/>
</dbReference>
<dbReference type="GO" id="GO:0061630">
    <property type="term" value="F:ubiquitin protein ligase activity"/>
    <property type="evidence" value="ECO:0000318"/>
    <property type="project" value="GO_Central"/>
</dbReference>
<dbReference type="KEGG" id="tva:4753407"/>
<dbReference type="OrthoDB" id="40579at2759"/>
<evidence type="ECO:0000256" key="1">
    <source>
        <dbReference type="PROSITE-ProRule" id="PRU00175"/>
    </source>
</evidence>
<keyword evidence="1" id="KW-0862">Zinc</keyword>
<dbReference type="InterPro" id="IPR013087">
    <property type="entry name" value="Znf_C2H2_type"/>
</dbReference>
<dbReference type="Pfam" id="PF23202">
    <property type="entry name" value="PAH_ZNF598"/>
    <property type="match status" value="1"/>
</dbReference>
<dbReference type="InterPro" id="IPR044288">
    <property type="entry name" value="ZNF598/HEL2"/>
</dbReference>
<accession>A2FHH4</accession>
<dbReference type="InterPro" id="IPR057634">
    <property type="entry name" value="PAH_ZNF598/HEL2"/>
</dbReference>
<dbReference type="GO" id="GO:0008270">
    <property type="term" value="F:zinc ion binding"/>
    <property type="evidence" value="ECO:0007669"/>
    <property type="project" value="UniProtKB-KW"/>
</dbReference>
<dbReference type="SMART" id="SM00355">
    <property type="entry name" value="ZnF_C2H2"/>
    <property type="match status" value="4"/>
</dbReference>
<evidence type="ECO:0000259" key="3">
    <source>
        <dbReference type="PROSITE" id="PS50089"/>
    </source>
</evidence>
<protein>
    <submittedName>
        <fullName evidence="4">Zinc finger, C2H2 type family protein</fullName>
    </submittedName>
</protein>
<reference evidence="4" key="2">
    <citation type="journal article" date="2007" name="Science">
        <title>Draft genome sequence of the sexually transmitted pathogen Trichomonas vaginalis.</title>
        <authorList>
            <person name="Carlton J.M."/>
            <person name="Hirt R.P."/>
            <person name="Silva J.C."/>
            <person name="Delcher A.L."/>
            <person name="Schatz M."/>
            <person name="Zhao Q."/>
            <person name="Wortman J.R."/>
            <person name="Bidwell S.L."/>
            <person name="Alsmark U.C.M."/>
            <person name="Besteiro S."/>
            <person name="Sicheritz-Ponten T."/>
            <person name="Noel C.J."/>
            <person name="Dacks J.B."/>
            <person name="Foster P.G."/>
            <person name="Simillion C."/>
            <person name="Van de Peer Y."/>
            <person name="Miranda-Saavedra D."/>
            <person name="Barton G.J."/>
            <person name="Westrop G.D."/>
            <person name="Mueller S."/>
            <person name="Dessi D."/>
            <person name="Fiori P.L."/>
            <person name="Ren Q."/>
            <person name="Paulsen I."/>
            <person name="Zhang H."/>
            <person name="Bastida-Corcuera F.D."/>
            <person name="Simoes-Barbosa A."/>
            <person name="Brown M.T."/>
            <person name="Hayes R.D."/>
            <person name="Mukherjee M."/>
            <person name="Okumura C.Y."/>
            <person name="Schneider R."/>
            <person name="Smith A.J."/>
            <person name="Vanacova S."/>
            <person name="Villalvazo M."/>
            <person name="Haas B.J."/>
            <person name="Pertea M."/>
            <person name="Feldblyum T.V."/>
            <person name="Utterback T.R."/>
            <person name="Shu C.L."/>
            <person name="Osoegawa K."/>
            <person name="de Jong P.J."/>
            <person name="Hrdy I."/>
            <person name="Horvathova L."/>
            <person name="Zubacova Z."/>
            <person name="Dolezal P."/>
            <person name="Malik S.B."/>
            <person name="Logsdon J.M. Jr."/>
            <person name="Henze K."/>
            <person name="Gupta A."/>
            <person name="Wang C.C."/>
            <person name="Dunne R.L."/>
            <person name="Upcroft J.A."/>
            <person name="Upcroft P."/>
            <person name="White O."/>
            <person name="Salzberg S.L."/>
            <person name="Tang P."/>
            <person name="Chiu C.-H."/>
            <person name="Lee Y.-S."/>
            <person name="Embley T.M."/>
            <person name="Coombs G.H."/>
            <person name="Mottram J.C."/>
            <person name="Tachezy J."/>
            <person name="Fraser-Liggett C.M."/>
            <person name="Johnson P.J."/>
        </authorList>
    </citation>
    <scope>NUCLEOTIDE SEQUENCE [LARGE SCALE GENOMIC DNA]</scope>
    <source>
        <strain evidence="4">G3</strain>
    </source>
</reference>
<dbReference type="InterPro" id="IPR013083">
    <property type="entry name" value="Znf_RING/FYVE/PHD"/>
</dbReference>
<evidence type="ECO:0000313" key="4">
    <source>
        <dbReference type="EMBL" id="EAX95650.1"/>
    </source>
</evidence>
<dbReference type="Pfam" id="PF13920">
    <property type="entry name" value="zf-C3HC4_3"/>
    <property type="match status" value="1"/>
</dbReference>
<dbReference type="GO" id="GO:0016567">
    <property type="term" value="P:protein ubiquitination"/>
    <property type="evidence" value="ECO:0000318"/>
    <property type="project" value="GO_Central"/>
</dbReference>
<dbReference type="Gene3D" id="3.30.40.10">
    <property type="entry name" value="Zinc/RING finger domain, C3HC4 (zinc finger)"/>
    <property type="match status" value="1"/>
</dbReference>
<dbReference type="RefSeq" id="XP_001308580.1">
    <property type="nucleotide sequence ID" value="XM_001308579.1"/>
</dbReference>
<dbReference type="EMBL" id="DS113795">
    <property type="protein sequence ID" value="EAX95650.1"/>
    <property type="molecule type" value="Genomic_DNA"/>
</dbReference>
<dbReference type="Proteomes" id="UP000001542">
    <property type="component" value="Unassembled WGS sequence"/>
</dbReference>
<dbReference type="VEuPathDB" id="TrichDB:TVAG_045380"/>
<dbReference type="PROSITE" id="PS50089">
    <property type="entry name" value="ZF_RING_2"/>
    <property type="match status" value="1"/>
</dbReference>
<feature type="domain" description="RING-type" evidence="3">
    <location>
        <begin position="9"/>
        <end position="50"/>
    </location>
</feature>
<dbReference type="eggNOG" id="KOG2231">
    <property type="taxonomic scope" value="Eukaryota"/>
</dbReference>
<name>A2FHH4_TRIV3</name>
<dbReference type="PANTHER" id="PTHR22938">
    <property type="entry name" value="ZINC FINGER PROTEIN 598"/>
    <property type="match status" value="1"/>
</dbReference>
<dbReference type="SUPFAM" id="SSF57850">
    <property type="entry name" value="RING/U-box"/>
    <property type="match status" value="1"/>
</dbReference>
<dbReference type="InterPro" id="IPR001841">
    <property type="entry name" value="Znf_RING"/>
</dbReference>
<reference evidence="4" key="1">
    <citation type="submission" date="2006-10" db="EMBL/GenBank/DDBJ databases">
        <authorList>
            <person name="Amadeo P."/>
            <person name="Zhao Q."/>
            <person name="Wortman J."/>
            <person name="Fraser-Liggett C."/>
            <person name="Carlton J."/>
        </authorList>
    </citation>
    <scope>NUCLEOTIDE SEQUENCE</scope>
    <source>
        <strain evidence="4">G3</strain>
    </source>
</reference>